<sequence length="1103" mass="123887">MEAVHETRQDGGQTAYRAYRDRMLEGCRGRSAGAFHDDIDDEQTDDRPEAPRNRIRGFRIAVAEALRGQDPTVVTEEDMARRALGIPADIALHPGKGRGWPLLVQVFMPFPWVLRYVRHALSRIRTFEGRQYVYCQFHARLFLHAEARMYSRSLDIALRRFEATSWEELRALQLRDAGWLIAAHRLGLRRLTDLDRCAGRSEAPGWFARWMVDEGIIQHKEELQWLQSAHRAWSVGWRPRRTQREPVRSVVRQLMRAGVARPHLARLHDVDLEESDAARLAANLTLLADAGIAPVHEVFDSARDLLWRTPTKTWAWVVGAAGACTPADIHTLRGYLGFHAPPPDWIAHHLIACGTGLDALATCCRLLGELSDDAPAEDVEAAIDLLLAAPHCLDFTQLGACSQYLRRPDRLDRFLQVLVRHDLGAAGHVVAFQACYRVGDADRLDAWLTLIAGRTAGMDVDVLVEWVGRMLAQGSLDAFQYLHSAIAPADFAELRKLEVLASLGPGLLRYLVEDKGLDSVKALRDWYFATRGLHGVTWWSGSDPELCRLLADDAFQRHNFGFMMQNHRCVLEVVERRAHQVVPRPQRTVDADAMARYYDELAKRRREEMARLLPQLPAMLEGTGGLLLASVLRAGGTSMTALQDRLARLQPAVEQLLAGQGATSAELDEVDAELISMVYRTSVDVVRGSWAAARGFQSHLDGWRLEPFHPMAWQRSIRKRTGVLERSSLLALKRASEHATRFQHGPDEGPRTFRDLRSKRLLDPARDPWSVSAHLGLLLAAAGNDPEILQWRRSTFSEVASMPEDGAQTSAYLEQLDRLFNSALPDALDEHAQRFLHSLAPDDAGQLLQRLLPPSPSADSTVPVMSLDQAFAQMRKNVLDVCVRWVKREKGRYGRPDPSGSCTHLQATLTKHPAAYFAKHAANLCSRDRVAMWQEARHAHLVVFDPRQRRLAGMAMVNIEVVPSLHASGSCLIIRAINPMEDMLATHCLRSIVESFLDIAIQIAERNDLVAVLMPWHNGAHLLSNLPGIEKYLEKQYLQKAQAASADRSGELMANDDLRRRPRKVKARFSAFEQGMEIVGTLYAIWQRAPVDQAARRTPSEDC</sequence>
<accession>A0AAP7L291</accession>
<dbReference type="Proteomes" id="UP000092125">
    <property type="component" value="Unassembled WGS sequence"/>
</dbReference>
<comment type="caution">
    <text evidence="1">The sequence shown here is derived from an EMBL/GenBank/DDBJ whole genome shotgun (WGS) entry which is preliminary data.</text>
</comment>
<dbReference type="EMBL" id="LYVI01000001">
    <property type="protein sequence ID" value="OBU63412.1"/>
    <property type="molecule type" value="Genomic_DNA"/>
</dbReference>
<evidence type="ECO:0000313" key="1">
    <source>
        <dbReference type="EMBL" id="OBU63412.1"/>
    </source>
</evidence>
<reference evidence="1 2" key="1">
    <citation type="submission" date="2016-05" db="EMBL/GenBank/DDBJ databases">
        <title>Draft Genome Sequences of Stenotrophomonas maltophilia Strains Sm32COP, Sm41DVV, Sm46PAILV, SmF3, SmF22, SmSOFb1 and SmCVFa1, Isolated from Different Manures, in France.</title>
        <authorList>
            <person name="Nazaret S."/>
            <person name="Bodilis J."/>
        </authorList>
    </citation>
    <scope>NUCLEOTIDE SEQUENCE [LARGE SCALE GENOMIC DNA]</scope>
    <source>
        <strain evidence="1 2">Sm41DVV</strain>
    </source>
</reference>
<protein>
    <submittedName>
        <fullName evidence="1">Uncharacterized protein</fullName>
    </submittedName>
</protein>
<name>A0AAP7L291_STEMA</name>
<organism evidence="1 2">
    <name type="scientific">Stenotrophomonas maltophilia</name>
    <name type="common">Pseudomonas maltophilia</name>
    <name type="synonym">Xanthomonas maltophilia</name>
    <dbReference type="NCBI Taxonomy" id="40324"/>
    <lineage>
        <taxon>Bacteria</taxon>
        <taxon>Pseudomonadati</taxon>
        <taxon>Pseudomonadota</taxon>
        <taxon>Gammaproteobacteria</taxon>
        <taxon>Lysobacterales</taxon>
        <taxon>Lysobacteraceae</taxon>
        <taxon>Stenotrophomonas</taxon>
        <taxon>Stenotrophomonas maltophilia group</taxon>
    </lineage>
</organism>
<evidence type="ECO:0000313" key="2">
    <source>
        <dbReference type="Proteomes" id="UP000092125"/>
    </source>
</evidence>
<proteinExistence type="predicted"/>
<gene>
    <name evidence="1" type="ORF">A9K56_01530</name>
</gene>
<dbReference type="AlphaFoldDB" id="A0AAP7L291"/>